<gene>
    <name evidence="3" type="ORF">AArcSt11_07055</name>
</gene>
<keyword evidence="3" id="KW-0012">Acyltransferase</keyword>
<dbReference type="SUPFAM" id="SSF55718">
    <property type="entry name" value="SCP-like"/>
    <property type="match status" value="1"/>
</dbReference>
<dbReference type="SUPFAM" id="SSF55729">
    <property type="entry name" value="Acyl-CoA N-acyltransferases (Nat)"/>
    <property type="match status" value="1"/>
</dbReference>
<dbReference type="GO" id="GO:0034069">
    <property type="term" value="F:aminoglycoside N-acetyltransferase activity"/>
    <property type="evidence" value="ECO:0007669"/>
    <property type="project" value="TreeGrafter"/>
</dbReference>
<evidence type="ECO:0000313" key="4">
    <source>
        <dbReference type="Proteomes" id="UP001202674"/>
    </source>
</evidence>
<accession>A0AAE3FPS0</accession>
<dbReference type="EMBL" id="JAKRVY010000003">
    <property type="protein sequence ID" value="MCL9813412.1"/>
    <property type="molecule type" value="Genomic_DNA"/>
</dbReference>
<dbReference type="InterPro" id="IPR025559">
    <property type="entry name" value="Eis_dom"/>
</dbReference>
<evidence type="ECO:0000259" key="1">
    <source>
        <dbReference type="Pfam" id="PF13530"/>
    </source>
</evidence>
<dbReference type="Pfam" id="PF17668">
    <property type="entry name" value="Acetyltransf_17"/>
    <property type="match status" value="1"/>
</dbReference>
<dbReference type="Gene3D" id="3.40.630.30">
    <property type="match status" value="2"/>
</dbReference>
<evidence type="ECO:0000259" key="2">
    <source>
        <dbReference type="Pfam" id="PF17668"/>
    </source>
</evidence>
<keyword evidence="4" id="KW-1185">Reference proteome</keyword>
<feature type="domain" description="Enhanced intracellular survival protein" evidence="1">
    <location>
        <begin position="300"/>
        <end position="399"/>
    </location>
</feature>
<dbReference type="PANTHER" id="PTHR37817:SF1">
    <property type="entry name" value="N-ACETYLTRANSFERASE EIS"/>
    <property type="match status" value="1"/>
</dbReference>
<feature type="domain" description="Eis-like acetyltransferase" evidence="2">
    <location>
        <begin position="188"/>
        <end position="297"/>
    </location>
</feature>
<protein>
    <submittedName>
        <fullName evidence="3">GNAT family N-acetyltransferase</fullName>
        <ecNumber evidence="3">2.3.1.-</ecNumber>
    </submittedName>
</protein>
<dbReference type="PANTHER" id="PTHR37817">
    <property type="entry name" value="N-ACETYLTRANSFERASE EIS"/>
    <property type="match status" value="1"/>
</dbReference>
<dbReference type="InterPro" id="IPR041380">
    <property type="entry name" value="Acetyltransf_17"/>
</dbReference>
<sequence>MGNSGKMGQYKQIDDDGAETIYEYMQYGFRPENGPVEFDPDDIRKPIGDRRGLYVDGEEEPVAICRHYWFDVSVRGQTHPGAGLTSVITPPEHRRNGYVSDILAATLTEYEERDRHFSILRPFDYGFYRSFGWDTANEVRNYACPVETLAFAAETLGAAGEYRQLALDSFDTVAPVYESFSDNYSLTIERDAEWWRHRVCYSRENDPYVYAWFKDGEPRAYLVFRFTGDYHSRTMKVREFAYTDQEALNAVLAFCYNHDSQGDTVEFHAADDSVFRDLLTSPDDVECTLSTGPMVRVVDVESTLSALSYPAVEDEIVLSVSDDVADWNDGRFRLSVSDATGRCEPTVADPTARLDIAALSQLAVGHRSATALARAGRLDATGNAIETLDRLFPATPVYIRDRF</sequence>
<reference evidence="3 4" key="1">
    <citation type="journal article" date="2022" name="Syst. Appl. Microbiol.">
        <title>Natronocalculus amylovorans gen. nov., sp. nov., and Natranaeroarchaeum aerophilus sp. nov., dominant culturable amylolytic natronoarchaea from hypersaline soda lakes in southwestern Siberia.</title>
        <authorList>
            <person name="Sorokin D.Y."/>
            <person name="Elcheninov A.G."/>
            <person name="Khizhniak T.V."/>
            <person name="Koenen M."/>
            <person name="Bale N.J."/>
            <person name="Damste J.S.S."/>
            <person name="Kublanov I.V."/>
        </authorList>
    </citation>
    <scope>NUCLEOTIDE SEQUENCE [LARGE SCALE GENOMIC DNA]</scope>
    <source>
        <strain evidence="3 4">AArc-St1-1</strain>
    </source>
</reference>
<comment type="caution">
    <text evidence="3">The sequence shown here is derived from an EMBL/GenBank/DDBJ whole genome shotgun (WGS) entry which is preliminary data.</text>
</comment>
<dbReference type="Gene3D" id="3.30.1050.10">
    <property type="entry name" value="SCP2 sterol-binding domain"/>
    <property type="match status" value="1"/>
</dbReference>
<dbReference type="AlphaFoldDB" id="A0AAE3FPS0"/>
<organism evidence="3 4">
    <name type="scientific">Natranaeroarchaeum aerophilus</name>
    <dbReference type="NCBI Taxonomy" id="2917711"/>
    <lineage>
        <taxon>Archaea</taxon>
        <taxon>Methanobacteriati</taxon>
        <taxon>Methanobacteriota</taxon>
        <taxon>Stenosarchaea group</taxon>
        <taxon>Halobacteria</taxon>
        <taxon>Halobacteriales</taxon>
        <taxon>Natronoarchaeaceae</taxon>
        <taxon>Natranaeroarchaeum</taxon>
    </lineage>
</organism>
<dbReference type="InterPro" id="IPR016181">
    <property type="entry name" value="Acyl_CoA_acyltransferase"/>
</dbReference>
<dbReference type="InterPro" id="IPR036527">
    <property type="entry name" value="SCP2_sterol-bd_dom_sf"/>
</dbReference>
<proteinExistence type="predicted"/>
<dbReference type="EC" id="2.3.1.-" evidence="3"/>
<dbReference type="Proteomes" id="UP001202674">
    <property type="component" value="Unassembled WGS sequence"/>
</dbReference>
<name>A0AAE3FPS0_9EURY</name>
<dbReference type="InterPro" id="IPR051554">
    <property type="entry name" value="Acetyltransferase_Eis"/>
</dbReference>
<dbReference type="GO" id="GO:0030649">
    <property type="term" value="P:aminoglycoside antibiotic catabolic process"/>
    <property type="evidence" value="ECO:0007669"/>
    <property type="project" value="TreeGrafter"/>
</dbReference>
<dbReference type="Pfam" id="PF13527">
    <property type="entry name" value="Acetyltransf_9"/>
    <property type="match status" value="1"/>
</dbReference>
<dbReference type="Pfam" id="PF13530">
    <property type="entry name" value="SCP2_2"/>
    <property type="match status" value="1"/>
</dbReference>
<evidence type="ECO:0000313" key="3">
    <source>
        <dbReference type="EMBL" id="MCL9813412.1"/>
    </source>
</evidence>
<keyword evidence="3" id="KW-0808">Transferase</keyword>
<dbReference type="RefSeq" id="WP_250595823.1">
    <property type="nucleotide sequence ID" value="NZ_JAKRVY010000003.1"/>
</dbReference>